<comment type="subcellular location">
    <subcellularLocation>
        <location evidence="9">Cytoplasm</location>
    </subcellularLocation>
</comment>
<keyword evidence="3 9" id="KW-0028">Amino-acid biosynthesis</keyword>
<dbReference type="GO" id="GO:0005524">
    <property type="term" value="F:ATP binding"/>
    <property type="evidence" value="ECO:0007669"/>
    <property type="project" value="UniProtKB-UniRule"/>
</dbReference>
<dbReference type="PIRSF" id="PIRSF000728">
    <property type="entry name" value="NAGK"/>
    <property type="match status" value="1"/>
</dbReference>
<sequence>MVNDEIKRSVMLNICELHAAGHRVVVVHGGGPFINSILEKVQITSEFIGGHRKTTPEAMKYIEMTLLGEVNSGLVTLINHLGQRAVGLSGKDGGLARASKRFHQEEAENPVDLGQVGNIDQIDPTILFDLLDKNYIPVVACVAPDEQGNTYNINADMMAGAVAGAISADHYCVLTDVDGLMMDKDDASSLIQQLQVHELQPLFQKVIVGGMIPKIESCQIAIDNGAQSARIVNGTRLKTLTDAILEHKPIGTIISK</sequence>
<evidence type="ECO:0000256" key="4">
    <source>
        <dbReference type="ARBA" id="ARBA00022679"/>
    </source>
</evidence>
<protein>
    <recommendedName>
        <fullName evidence="9">Acetylglutamate kinase</fullName>
        <ecNumber evidence="9">2.7.2.8</ecNumber>
    </recommendedName>
    <alternativeName>
        <fullName evidence="9">N-acetyl-L-glutamate 5-phosphotransferase</fullName>
    </alternativeName>
    <alternativeName>
        <fullName evidence="9">NAG kinase</fullName>
        <shortName evidence="9">NAGK</shortName>
    </alternativeName>
</protein>
<feature type="binding site" evidence="9">
    <location>
        <begin position="30"/>
        <end position="31"/>
    </location>
    <ligand>
        <name>substrate</name>
    </ligand>
</feature>
<evidence type="ECO:0000256" key="8">
    <source>
        <dbReference type="ARBA" id="ARBA00048141"/>
    </source>
</evidence>
<dbReference type="PANTHER" id="PTHR23342:SF0">
    <property type="entry name" value="N-ACETYLGLUTAMATE SYNTHASE, MITOCHONDRIAL"/>
    <property type="match status" value="1"/>
</dbReference>
<dbReference type="EMBL" id="QREG01000006">
    <property type="protein sequence ID" value="REE00108.1"/>
    <property type="molecule type" value="Genomic_DNA"/>
</dbReference>
<dbReference type="InterPro" id="IPR001048">
    <property type="entry name" value="Asp/Glu/Uridylate_kinase"/>
</dbReference>
<dbReference type="EC" id="2.7.2.8" evidence="9"/>
<dbReference type="AlphaFoldDB" id="A0A3D9L3W5"/>
<evidence type="ECO:0000256" key="5">
    <source>
        <dbReference type="ARBA" id="ARBA00022741"/>
    </source>
</evidence>
<evidence type="ECO:0000256" key="1">
    <source>
        <dbReference type="ARBA" id="ARBA00004828"/>
    </source>
</evidence>
<keyword evidence="12" id="KW-1185">Reference proteome</keyword>
<dbReference type="CDD" id="cd04238">
    <property type="entry name" value="AAK_NAGK-like"/>
    <property type="match status" value="1"/>
</dbReference>
<evidence type="ECO:0000313" key="11">
    <source>
        <dbReference type="EMBL" id="REE00108.1"/>
    </source>
</evidence>
<dbReference type="UniPathway" id="UPA00068">
    <property type="reaction ID" value="UER00107"/>
</dbReference>
<evidence type="ECO:0000256" key="7">
    <source>
        <dbReference type="ARBA" id="ARBA00022840"/>
    </source>
</evidence>
<dbReference type="GO" id="GO:0042450">
    <property type="term" value="P:L-arginine biosynthetic process via ornithine"/>
    <property type="evidence" value="ECO:0007669"/>
    <property type="project" value="UniProtKB-UniRule"/>
</dbReference>
<comment type="similarity">
    <text evidence="9">Belongs to the acetylglutamate kinase family. ArgB subfamily.</text>
</comment>
<dbReference type="InterPro" id="IPR001057">
    <property type="entry name" value="Glu/AcGlu_kinase"/>
</dbReference>
<organism evidence="11 12">
    <name type="scientific">Marinoscillum furvescens DSM 4134</name>
    <dbReference type="NCBI Taxonomy" id="1122208"/>
    <lineage>
        <taxon>Bacteria</taxon>
        <taxon>Pseudomonadati</taxon>
        <taxon>Bacteroidota</taxon>
        <taxon>Cytophagia</taxon>
        <taxon>Cytophagales</taxon>
        <taxon>Reichenbachiellaceae</taxon>
        <taxon>Marinoscillum</taxon>
    </lineage>
</organism>
<dbReference type="InterPro" id="IPR036393">
    <property type="entry name" value="AceGlu_kinase-like_sf"/>
</dbReference>
<dbReference type="FunFam" id="3.40.1160.10:FF:000004">
    <property type="entry name" value="Acetylglutamate kinase"/>
    <property type="match status" value="1"/>
</dbReference>
<dbReference type="Gene3D" id="3.40.1160.10">
    <property type="entry name" value="Acetylglutamate kinase-like"/>
    <property type="match status" value="1"/>
</dbReference>
<comment type="pathway">
    <text evidence="1 9">Amino-acid biosynthesis; L-arginine biosynthesis; N(2)-acetyl-L-ornithine from L-glutamate: step 2/4.</text>
</comment>
<evidence type="ECO:0000256" key="9">
    <source>
        <dbReference type="HAMAP-Rule" id="MF_00082"/>
    </source>
</evidence>
<keyword evidence="2 9" id="KW-0055">Arginine biosynthesis</keyword>
<proteinExistence type="inferred from homology"/>
<keyword evidence="4 9" id="KW-0808">Transferase</keyword>
<dbReference type="SUPFAM" id="SSF53633">
    <property type="entry name" value="Carbamate kinase-like"/>
    <property type="match status" value="1"/>
</dbReference>
<name>A0A3D9L3W5_MARFU</name>
<feature type="binding site" evidence="9">
    <location>
        <position position="152"/>
    </location>
    <ligand>
        <name>substrate</name>
    </ligand>
</feature>
<evidence type="ECO:0000256" key="2">
    <source>
        <dbReference type="ARBA" id="ARBA00022571"/>
    </source>
</evidence>
<dbReference type="Proteomes" id="UP000256779">
    <property type="component" value="Unassembled WGS sequence"/>
</dbReference>
<dbReference type="HAMAP" id="MF_00082">
    <property type="entry name" value="ArgB"/>
    <property type="match status" value="1"/>
</dbReference>
<gene>
    <name evidence="9" type="primary">argB</name>
    <name evidence="11" type="ORF">C7460_10645</name>
</gene>
<feature type="binding site" evidence="9">
    <location>
        <position position="52"/>
    </location>
    <ligand>
        <name>substrate</name>
    </ligand>
</feature>
<dbReference type="GO" id="GO:0005737">
    <property type="term" value="C:cytoplasm"/>
    <property type="evidence" value="ECO:0007669"/>
    <property type="project" value="UniProtKB-SubCell"/>
</dbReference>
<feature type="domain" description="Aspartate/glutamate/uridylate kinase" evidence="10">
    <location>
        <begin position="9"/>
        <end position="233"/>
    </location>
</feature>
<evidence type="ECO:0000313" key="12">
    <source>
        <dbReference type="Proteomes" id="UP000256779"/>
    </source>
</evidence>
<accession>A0A3D9L3W5</accession>
<comment type="caution">
    <text evidence="9">Lacks conserved residue(s) required for the propagation of feature annotation.</text>
</comment>
<dbReference type="InterPro" id="IPR037528">
    <property type="entry name" value="ArgB"/>
</dbReference>
<dbReference type="OrthoDB" id="9803155at2"/>
<evidence type="ECO:0000256" key="3">
    <source>
        <dbReference type="ARBA" id="ARBA00022605"/>
    </source>
</evidence>
<evidence type="ECO:0000259" key="10">
    <source>
        <dbReference type="Pfam" id="PF00696"/>
    </source>
</evidence>
<dbReference type="GO" id="GO:0003991">
    <property type="term" value="F:acetylglutamate kinase activity"/>
    <property type="evidence" value="ECO:0007669"/>
    <property type="project" value="UniProtKB-UniRule"/>
</dbReference>
<comment type="catalytic activity">
    <reaction evidence="8 9">
        <text>N-acetyl-L-glutamate + ATP = N-acetyl-L-glutamyl 5-phosphate + ADP</text>
        <dbReference type="Rhea" id="RHEA:14629"/>
        <dbReference type="ChEBI" id="CHEBI:30616"/>
        <dbReference type="ChEBI" id="CHEBI:44337"/>
        <dbReference type="ChEBI" id="CHEBI:57936"/>
        <dbReference type="ChEBI" id="CHEBI:456216"/>
        <dbReference type="EC" id="2.7.2.8"/>
    </reaction>
</comment>
<evidence type="ECO:0000256" key="6">
    <source>
        <dbReference type="ARBA" id="ARBA00022777"/>
    </source>
</evidence>
<reference evidence="11 12" key="1">
    <citation type="submission" date="2018-07" db="EMBL/GenBank/DDBJ databases">
        <title>Genomic Encyclopedia of Type Strains, Phase IV (KMG-IV): sequencing the most valuable type-strain genomes for metagenomic binning, comparative biology and taxonomic classification.</title>
        <authorList>
            <person name="Goeker M."/>
        </authorList>
    </citation>
    <scope>NUCLEOTIDE SEQUENCE [LARGE SCALE GENOMIC DNA]</scope>
    <source>
        <strain evidence="11 12">DSM 4134</strain>
    </source>
</reference>
<comment type="caution">
    <text evidence="11">The sequence shown here is derived from an EMBL/GenBank/DDBJ whole genome shotgun (WGS) entry which is preliminary data.</text>
</comment>
<keyword evidence="6 9" id="KW-0418">Kinase</keyword>
<dbReference type="Pfam" id="PF00696">
    <property type="entry name" value="AA_kinase"/>
    <property type="match status" value="1"/>
</dbReference>
<comment type="function">
    <text evidence="9">Catalyzes the ATP-dependent phosphorylation of N-acetyl-L-glutamate.</text>
</comment>
<dbReference type="PANTHER" id="PTHR23342">
    <property type="entry name" value="N-ACETYLGLUTAMATE SYNTHASE"/>
    <property type="match status" value="1"/>
</dbReference>
<dbReference type="InterPro" id="IPR004662">
    <property type="entry name" value="AcgluKinase_fam"/>
</dbReference>
<keyword evidence="5 9" id="KW-0547">Nucleotide-binding</keyword>
<dbReference type="NCBIfam" id="TIGR00761">
    <property type="entry name" value="argB"/>
    <property type="match status" value="1"/>
</dbReference>
<keyword evidence="9" id="KW-0963">Cytoplasm</keyword>
<feature type="site" description="Transition state stabilizer" evidence="9">
    <location>
        <position position="214"/>
    </location>
</feature>
<dbReference type="PRINTS" id="PR00474">
    <property type="entry name" value="GLU5KINASE"/>
</dbReference>
<keyword evidence="7 9" id="KW-0067">ATP-binding</keyword>